<dbReference type="SUPFAM" id="SSF55455">
    <property type="entry name" value="SRF-like"/>
    <property type="match status" value="1"/>
</dbReference>
<dbReference type="SMART" id="SM00432">
    <property type="entry name" value="MADS"/>
    <property type="match status" value="1"/>
</dbReference>
<dbReference type="Gene3D" id="3.40.1810.10">
    <property type="entry name" value="Transcription factor, MADS-box"/>
    <property type="match status" value="1"/>
</dbReference>
<dbReference type="GO" id="GO:0000978">
    <property type="term" value="F:RNA polymerase II cis-regulatory region sequence-specific DNA binding"/>
    <property type="evidence" value="ECO:0007669"/>
    <property type="project" value="TreeGrafter"/>
</dbReference>
<keyword evidence="2" id="KW-0805">Transcription regulation</keyword>
<sequence length="211" mass="22414">MGTGRKRIEIKPIDDTARRRVTFTKRRQGLFKKMDKLCTLTGCTAAAIVFSTAGRPYTFGDLSLLDAFTGSMISSGGEGGSSVSYSRQDDHGGCFYLGIGEVSEPDGFKGSGGDGGCSTSYGSEVGGGNDHGGVNLGFGEIEGVNGLDGLLEEMSSLLEMRRQVVERLNRHVEGFDDHLLLTSPLSTVEVDLPPPPLMAADVTHSDDAIFR</sequence>
<dbReference type="GO" id="GO:0046983">
    <property type="term" value="F:protein dimerization activity"/>
    <property type="evidence" value="ECO:0007669"/>
    <property type="project" value="InterPro"/>
</dbReference>
<accession>A0A7N0U5J6</accession>
<comment type="subcellular location">
    <subcellularLocation>
        <location evidence="1">Nucleus</location>
    </subcellularLocation>
</comment>
<dbReference type="PANTHER" id="PTHR11945">
    <property type="entry name" value="MADS BOX PROTEIN"/>
    <property type="match status" value="1"/>
</dbReference>
<dbReference type="PANTHER" id="PTHR11945:SF534">
    <property type="entry name" value="MYOCYTE-SPECIFIC ENHANCER FACTOR 2"/>
    <property type="match status" value="1"/>
</dbReference>
<evidence type="ECO:0000313" key="7">
    <source>
        <dbReference type="EnsemblPlants" id="Kaladp0055s0088.1.v1.1.CDS.1"/>
    </source>
</evidence>
<dbReference type="PROSITE" id="PS50066">
    <property type="entry name" value="MADS_BOX_2"/>
    <property type="match status" value="1"/>
</dbReference>
<evidence type="ECO:0000256" key="2">
    <source>
        <dbReference type="ARBA" id="ARBA00023015"/>
    </source>
</evidence>
<keyword evidence="4" id="KW-0804">Transcription</keyword>
<dbReference type="InterPro" id="IPR036879">
    <property type="entry name" value="TF_MADSbox_sf"/>
</dbReference>
<protein>
    <recommendedName>
        <fullName evidence="6">MADS-box domain-containing protein</fullName>
    </recommendedName>
</protein>
<reference evidence="7" key="1">
    <citation type="submission" date="2021-01" db="UniProtKB">
        <authorList>
            <consortium name="EnsemblPlants"/>
        </authorList>
    </citation>
    <scope>IDENTIFICATION</scope>
</reference>
<dbReference type="GO" id="GO:0005634">
    <property type="term" value="C:nucleus"/>
    <property type="evidence" value="ECO:0007669"/>
    <property type="project" value="UniProtKB-SubCell"/>
</dbReference>
<evidence type="ECO:0000256" key="4">
    <source>
        <dbReference type="ARBA" id="ARBA00023163"/>
    </source>
</evidence>
<proteinExistence type="predicted"/>
<evidence type="ECO:0000313" key="8">
    <source>
        <dbReference type="Proteomes" id="UP000594263"/>
    </source>
</evidence>
<evidence type="ECO:0000259" key="6">
    <source>
        <dbReference type="PROSITE" id="PS50066"/>
    </source>
</evidence>
<dbReference type="GO" id="GO:0000981">
    <property type="term" value="F:DNA-binding transcription factor activity, RNA polymerase II-specific"/>
    <property type="evidence" value="ECO:0007669"/>
    <property type="project" value="TreeGrafter"/>
</dbReference>
<evidence type="ECO:0000256" key="1">
    <source>
        <dbReference type="ARBA" id="ARBA00004123"/>
    </source>
</evidence>
<evidence type="ECO:0000256" key="5">
    <source>
        <dbReference type="ARBA" id="ARBA00023242"/>
    </source>
</evidence>
<dbReference type="Pfam" id="PF00319">
    <property type="entry name" value="SRF-TF"/>
    <property type="match status" value="1"/>
</dbReference>
<dbReference type="PRINTS" id="PR00404">
    <property type="entry name" value="MADSDOMAIN"/>
</dbReference>
<dbReference type="GO" id="GO:0045893">
    <property type="term" value="P:positive regulation of DNA-templated transcription"/>
    <property type="evidence" value="ECO:0007669"/>
    <property type="project" value="UniProtKB-ARBA"/>
</dbReference>
<keyword evidence="3" id="KW-0238">DNA-binding</keyword>
<name>A0A7N0U5J6_KALFE</name>
<dbReference type="Gramene" id="Kaladp0055s0088.1.v1.1">
    <property type="protein sequence ID" value="Kaladp0055s0088.1.v1.1.CDS.1"/>
    <property type="gene ID" value="Kaladp0055s0088.v1.1"/>
</dbReference>
<evidence type="ECO:0000256" key="3">
    <source>
        <dbReference type="ARBA" id="ARBA00023125"/>
    </source>
</evidence>
<organism evidence="7 8">
    <name type="scientific">Kalanchoe fedtschenkoi</name>
    <name type="common">Lavender scallops</name>
    <name type="synonym">South American air plant</name>
    <dbReference type="NCBI Taxonomy" id="63787"/>
    <lineage>
        <taxon>Eukaryota</taxon>
        <taxon>Viridiplantae</taxon>
        <taxon>Streptophyta</taxon>
        <taxon>Embryophyta</taxon>
        <taxon>Tracheophyta</taxon>
        <taxon>Spermatophyta</taxon>
        <taxon>Magnoliopsida</taxon>
        <taxon>eudicotyledons</taxon>
        <taxon>Gunneridae</taxon>
        <taxon>Pentapetalae</taxon>
        <taxon>Saxifragales</taxon>
        <taxon>Crassulaceae</taxon>
        <taxon>Kalanchoe</taxon>
    </lineage>
</organism>
<keyword evidence="8" id="KW-1185">Reference proteome</keyword>
<dbReference type="AlphaFoldDB" id="A0A7N0U5J6"/>
<dbReference type="EnsemblPlants" id="Kaladp0055s0088.1.v1.1">
    <property type="protein sequence ID" value="Kaladp0055s0088.1.v1.1.CDS.1"/>
    <property type="gene ID" value="Kaladp0055s0088.v1.1"/>
</dbReference>
<keyword evidence="5" id="KW-0539">Nucleus</keyword>
<feature type="domain" description="MADS-box" evidence="6">
    <location>
        <begin position="3"/>
        <end position="63"/>
    </location>
</feature>
<dbReference type="CDD" id="cd00120">
    <property type="entry name" value="MADS"/>
    <property type="match status" value="1"/>
</dbReference>
<dbReference type="Proteomes" id="UP000594263">
    <property type="component" value="Unplaced"/>
</dbReference>
<dbReference type="InterPro" id="IPR002100">
    <property type="entry name" value="TF_MADSbox"/>
</dbReference>